<dbReference type="AlphaFoldDB" id="A0A5E7CEJ9"/>
<accession>A0A5E7CEJ9</accession>
<protein>
    <submittedName>
        <fullName evidence="2">Uncharacterized protein</fullName>
    </submittedName>
</protein>
<feature type="signal peptide" evidence="1">
    <location>
        <begin position="1"/>
        <end position="22"/>
    </location>
</feature>
<organism evidence="2 3">
    <name type="scientific">Pseudomonas fluorescens</name>
    <dbReference type="NCBI Taxonomy" id="294"/>
    <lineage>
        <taxon>Bacteria</taxon>
        <taxon>Pseudomonadati</taxon>
        <taxon>Pseudomonadota</taxon>
        <taxon>Gammaproteobacteria</taxon>
        <taxon>Pseudomonadales</taxon>
        <taxon>Pseudomonadaceae</taxon>
        <taxon>Pseudomonas</taxon>
    </lineage>
</organism>
<evidence type="ECO:0000313" key="3">
    <source>
        <dbReference type="Proteomes" id="UP000379480"/>
    </source>
</evidence>
<sequence length="117" mass="13054" precursor="true">MPMGWKWVVLLLVMMGAMPVQAAEINFLSASDFIKMDLVLKDIHGPNPELVMLNVTLTPQAAERIQKISRESMKQPLTLLINGQRINTATVQSELGAQLRVSMSREVARDLLPTLIE</sequence>
<dbReference type="EMBL" id="CABVHY010000009">
    <property type="protein sequence ID" value="VVN94193.1"/>
    <property type="molecule type" value="Genomic_DNA"/>
</dbReference>
<feature type="chain" id="PRO_5023150460" evidence="1">
    <location>
        <begin position="23"/>
        <end position="117"/>
    </location>
</feature>
<reference evidence="2 3" key="1">
    <citation type="submission" date="2019-09" db="EMBL/GenBank/DDBJ databases">
        <authorList>
            <person name="Chandra G."/>
            <person name="Truman W A."/>
        </authorList>
    </citation>
    <scope>NUCLEOTIDE SEQUENCE [LARGE SCALE GENOMIC DNA]</scope>
    <source>
        <strain evidence="2">PS723</strain>
    </source>
</reference>
<gene>
    <name evidence="2" type="ORF">PS723_02116</name>
</gene>
<evidence type="ECO:0000256" key="1">
    <source>
        <dbReference type="SAM" id="SignalP"/>
    </source>
</evidence>
<dbReference type="Proteomes" id="UP000379480">
    <property type="component" value="Unassembled WGS sequence"/>
</dbReference>
<evidence type="ECO:0000313" key="2">
    <source>
        <dbReference type="EMBL" id="VVN94193.1"/>
    </source>
</evidence>
<keyword evidence="1" id="KW-0732">Signal</keyword>
<proteinExistence type="predicted"/>
<name>A0A5E7CEJ9_PSEFL</name>